<feature type="domain" description="C2H2-type" evidence="7">
    <location>
        <begin position="171"/>
        <end position="198"/>
    </location>
</feature>
<feature type="domain" description="C2H2-type" evidence="7">
    <location>
        <begin position="143"/>
        <end position="170"/>
    </location>
</feature>
<dbReference type="Gene3D" id="3.30.160.60">
    <property type="entry name" value="Classic Zinc Finger"/>
    <property type="match status" value="5"/>
</dbReference>
<evidence type="ECO:0000256" key="1">
    <source>
        <dbReference type="ARBA" id="ARBA00022723"/>
    </source>
</evidence>
<dbReference type="FunFam" id="3.30.160.60:FF:002343">
    <property type="entry name" value="Zinc finger protein 33A"/>
    <property type="match status" value="2"/>
</dbReference>
<keyword evidence="1" id="KW-0479">Metal-binding</keyword>
<evidence type="ECO:0000313" key="9">
    <source>
        <dbReference type="Proteomes" id="UP000574967"/>
    </source>
</evidence>
<feature type="domain" description="C2H2-type" evidence="7">
    <location>
        <begin position="84"/>
        <end position="112"/>
    </location>
</feature>
<sequence>RTETREDKSPRQNLVEEAILSGSMAQESNGEEKPQRSHMRRGCKPSPGSCEKERPTLCQEGGQSFSQSSDLVIQQQLHTKEKPYKCFLEWGKSFSNCSDLLTHQWVHTGEQPYECEECGKSFSWSDRSHLICHQTIHTGEQPCECPGCGKRFWKSLELVKPQQMHTDERPFYCPDCRRGFIQRCSLITHCRIHTGRGP</sequence>
<dbReference type="PANTHER" id="PTHR14196">
    <property type="entry name" value="ODD-SKIPPED - RELATED"/>
    <property type="match status" value="1"/>
</dbReference>
<protein>
    <submittedName>
        <fullName evidence="8">ZN436 protein</fullName>
    </submittedName>
</protein>
<dbReference type="InterPro" id="IPR036236">
    <property type="entry name" value="Znf_C2H2_sf"/>
</dbReference>
<feature type="domain" description="C2H2-type" evidence="7">
    <location>
        <begin position="56"/>
        <end position="83"/>
    </location>
</feature>
<dbReference type="PROSITE" id="PS50157">
    <property type="entry name" value="ZINC_FINGER_C2H2_2"/>
    <property type="match status" value="5"/>
</dbReference>
<feature type="domain" description="C2H2-type" evidence="7">
    <location>
        <begin position="113"/>
        <end position="142"/>
    </location>
</feature>
<dbReference type="PANTHER" id="PTHR14196:SF14">
    <property type="entry name" value="ZINC FINGER PROTEIN 721-LIKE"/>
    <property type="match status" value="1"/>
</dbReference>
<dbReference type="PROSITE" id="PS00028">
    <property type="entry name" value="ZINC_FINGER_C2H2_1"/>
    <property type="match status" value="1"/>
</dbReference>
<comment type="caution">
    <text evidence="8">The sequence shown here is derived from an EMBL/GenBank/DDBJ whole genome shotgun (WGS) entry which is preliminary data.</text>
</comment>
<feature type="compositionally biased region" description="Basic and acidic residues" evidence="6">
    <location>
        <begin position="1"/>
        <end position="10"/>
    </location>
</feature>
<dbReference type="Proteomes" id="UP000574967">
    <property type="component" value="Unassembled WGS sequence"/>
</dbReference>
<dbReference type="GO" id="GO:0005634">
    <property type="term" value="C:nucleus"/>
    <property type="evidence" value="ECO:0007669"/>
    <property type="project" value="TreeGrafter"/>
</dbReference>
<keyword evidence="2" id="KW-0677">Repeat</keyword>
<evidence type="ECO:0000256" key="2">
    <source>
        <dbReference type="ARBA" id="ARBA00022737"/>
    </source>
</evidence>
<evidence type="ECO:0000256" key="5">
    <source>
        <dbReference type="PROSITE-ProRule" id="PRU00042"/>
    </source>
</evidence>
<dbReference type="EMBL" id="VZRQ01006967">
    <property type="protein sequence ID" value="NWV95500.1"/>
    <property type="molecule type" value="Genomic_DNA"/>
</dbReference>
<dbReference type="GO" id="GO:0000977">
    <property type="term" value="F:RNA polymerase II transcription regulatory region sequence-specific DNA binding"/>
    <property type="evidence" value="ECO:0007669"/>
    <property type="project" value="TreeGrafter"/>
</dbReference>
<evidence type="ECO:0000256" key="4">
    <source>
        <dbReference type="ARBA" id="ARBA00022833"/>
    </source>
</evidence>
<feature type="non-terminal residue" evidence="8">
    <location>
        <position position="1"/>
    </location>
</feature>
<evidence type="ECO:0000259" key="7">
    <source>
        <dbReference type="PROSITE" id="PS50157"/>
    </source>
</evidence>
<feature type="region of interest" description="Disordered" evidence="6">
    <location>
        <begin position="1"/>
        <end position="55"/>
    </location>
</feature>
<reference evidence="8 9" key="1">
    <citation type="submission" date="2019-09" db="EMBL/GenBank/DDBJ databases">
        <title>Bird 10,000 Genomes (B10K) Project - Family phase.</title>
        <authorList>
            <person name="Zhang G."/>
        </authorList>
    </citation>
    <scope>NUCLEOTIDE SEQUENCE [LARGE SCALE GENOMIC DNA]</scope>
    <source>
        <strain evidence="8">B10K-DU-029-43</strain>
        <tissue evidence="8">Heart</tissue>
    </source>
</reference>
<dbReference type="FunFam" id="3.30.160.60:FF:002090">
    <property type="entry name" value="Zinc finger protein 473"/>
    <property type="match status" value="1"/>
</dbReference>
<evidence type="ECO:0000256" key="6">
    <source>
        <dbReference type="SAM" id="MobiDB-lite"/>
    </source>
</evidence>
<dbReference type="InterPro" id="IPR050717">
    <property type="entry name" value="C2H2-ZF_Transcription_Reg"/>
</dbReference>
<dbReference type="InterPro" id="IPR013087">
    <property type="entry name" value="Znf_C2H2_type"/>
</dbReference>
<dbReference type="GO" id="GO:0000981">
    <property type="term" value="F:DNA-binding transcription factor activity, RNA polymerase II-specific"/>
    <property type="evidence" value="ECO:0007669"/>
    <property type="project" value="TreeGrafter"/>
</dbReference>
<dbReference type="AlphaFoldDB" id="A0A7K6J518"/>
<keyword evidence="9" id="KW-1185">Reference proteome</keyword>
<organism evidence="8 9">
    <name type="scientific">Machaerirhynchus nigripectus</name>
    <dbReference type="NCBI Taxonomy" id="1160894"/>
    <lineage>
        <taxon>Eukaryota</taxon>
        <taxon>Metazoa</taxon>
        <taxon>Chordata</taxon>
        <taxon>Craniata</taxon>
        <taxon>Vertebrata</taxon>
        <taxon>Euteleostomi</taxon>
        <taxon>Archelosauria</taxon>
        <taxon>Archosauria</taxon>
        <taxon>Dinosauria</taxon>
        <taxon>Saurischia</taxon>
        <taxon>Theropoda</taxon>
        <taxon>Coelurosauria</taxon>
        <taxon>Aves</taxon>
        <taxon>Neognathae</taxon>
        <taxon>Neoaves</taxon>
        <taxon>Telluraves</taxon>
        <taxon>Australaves</taxon>
        <taxon>Passeriformes</taxon>
        <taxon>Corvoidea</taxon>
        <taxon>Dicruridae</taxon>
        <taxon>Machaerirhynchus</taxon>
    </lineage>
</organism>
<gene>
    <name evidence="8" type="primary">Znf436_3</name>
    <name evidence="8" type="ORF">MACNIG_R00004</name>
</gene>
<dbReference type="SMART" id="SM00355">
    <property type="entry name" value="ZnF_C2H2"/>
    <property type="match status" value="3"/>
</dbReference>
<name>A0A7K6J518_9CORV</name>
<evidence type="ECO:0000256" key="3">
    <source>
        <dbReference type="ARBA" id="ARBA00022771"/>
    </source>
</evidence>
<dbReference type="GO" id="GO:0008270">
    <property type="term" value="F:zinc ion binding"/>
    <property type="evidence" value="ECO:0007669"/>
    <property type="project" value="UniProtKB-KW"/>
</dbReference>
<proteinExistence type="predicted"/>
<keyword evidence="4" id="KW-0862">Zinc</keyword>
<accession>A0A7K6J518</accession>
<feature type="non-terminal residue" evidence="8">
    <location>
        <position position="198"/>
    </location>
</feature>
<keyword evidence="3 5" id="KW-0863">Zinc-finger</keyword>
<evidence type="ECO:0000313" key="8">
    <source>
        <dbReference type="EMBL" id="NWV95500.1"/>
    </source>
</evidence>
<dbReference type="SUPFAM" id="SSF57667">
    <property type="entry name" value="beta-beta-alpha zinc fingers"/>
    <property type="match status" value="2"/>
</dbReference>